<dbReference type="Gene3D" id="3.40.50.200">
    <property type="entry name" value="Peptidase S8/S53 domain"/>
    <property type="match status" value="1"/>
</dbReference>
<dbReference type="InterPro" id="IPR023828">
    <property type="entry name" value="Peptidase_S8_Ser-AS"/>
</dbReference>
<dbReference type="Proteomes" id="UP000316726">
    <property type="component" value="Chromosome 5"/>
</dbReference>
<dbReference type="SMART" id="SM00360">
    <property type="entry name" value="RRM"/>
    <property type="match status" value="1"/>
</dbReference>
<dbReference type="InterPro" id="IPR042096">
    <property type="entry name" value="Dihydro-acid_dehy_C"/>
</dbReference>
<dbReference type="CDD" id="cd04077">
    <property type="entry name" value="Peptidases_S8_PCSK9_ProteinaseK_like"/>
    <property type="match status" value="1"/>
</dbReference>
<keyword evidence="3 10" id="KW-0645">Protease</keyword>
<evidence type="ECO:0000256" key="3">
    <source>
        <dbReference type="ARBA" id="ARBA00022670"/>
    </source>
</evidence>
<dbReference type="GO" id="GO:0003723">
    <property type="term" value="F:RNA binding"/>
    <property type="evidence" value="ECO:0007669"/>
    <property type="project" value="UniProtKB-UniRule"/>
</dbReference>
<dbReference type="PANTHER" id="PTHR21000:SF5">
    <property type="entry name" value="DIHYDROXY-ACID DEHYDRATASE, MITOCHONDRIAL"/>
    <property type="match status" value="1"/>
</dbReference>
<keyword evidence="9" id="KW-0479">Metal-binding</keyword>
<dbReference type="PROSITE" id="PS51892">
    <property type="entry name" value="SUBTILASE"/>
    <property type="match status" value="1"/>
</dbReference>
<dbReference type="GO" id="GO:0009570">
    <property type="term" value="C:chloroplast stroma"/>
    <property type="evidence" value="ECO:0007669"/>
    <property type="project" value="TreeGrafter"/>
</dbReference>
<feature type="region of interest" description="Disordered" evidence="11">
    <location>
        <begin position="45"/>
        <end position="78"/>
    </location>
</feature>
<dbReference type="PROSITE" id="PS00137">
    <property type="entry name" value="SUBTILASE_HIS"/>
    <property type="match status" value="1"/>
</dbReference>
<dbReference type="Pfam" id="PF00082">
    <property type="entry name" value="Peptidase_S8"/>
    <property type="match status" value="1"/>
</dbReference>
<dbReference type="PROSITE" id="PS00886">
    <property type="entry name" value="ILVD_EDD_1"/>
    <property type="match status" value="1"/>
</dbReference>
<dbReference type="Pfam" id="PF00076">
    <property type="entry name" value="RRM_1"/>
    <property type="match status" value="1"/>
</dbReference>
<dbReference type="STRING" id="1764295.A0A5B8ML00"/>
<keyword evidence="9" id="KW-0862">Zinc</keyword>
<dbReference type="EMBL" id="CP031038">
    <property type="protein sequence ID" value="QDZ21298.1"/>
    <property type="molecule type" value="Genomic_DNA"/>
</dbReference>
<dbReference type="SUPFAM" id="SSF52016">
    <property type="entry name" value="LeuD/IlvD-like"/>
    <property type="match status" value="1"/>
</dbReference>
<dbReference type="GO" id="GO:0006508">
    <property type="term" value="P:proteolysis"/>
    <property type="evidence" value="ECO:0007669"/>
    <property type="project" value="UniProtKB-KW"/>
</dbReference>
<dbReference type="PROSITE" id="PS50103">
    <property type="entry name" value="ZF_C3H1"/>
    <property type="match status" value="1"/>
</dbReference>
<evidence type="ECO:0000256" key="7">
    <source>
        <dbReference type="ARBA" id="ARBA00023239"/>
    </source>
</evidence>
<comment type="similarity">
    <text evidence="2 10">Belongs to the peptidase S8 family.</text>
</comment>
<dbReference type="SUPFAM" id="SSF143975">
    <property type="entry name" value="IlvD/EDD N-terminal domain-like"/>
    <property type="match status" value="1"/>
</dbReference>
<evidence type="ECO:0000256" key="2">
    <source>
        <dbReference type="ARBA" id="ARBA00011073"/>
    </source>
</evidence>
<dbReference type="GO" id="GO:0004252">
    <property type="term" value="F:serine-type endopeptidase activity"/>
    <property type="evidence" value="ECO:0007669"/>
    <property type="project" value="UniProtKB-UniRule"/>
</dbReference>
<keyword evidence="4 10" id="KW-0378">Hydrolase</keyword>
<reference evidence="14 15" key="1">
    <citation type="submission" date="2018-07" db="EMBL/GenBank/DDBJ databases">
        <title>The complete nuclear genome of the prasinophyte Chloropicon primus (CCMP1205).</title>
        <authorList>
            <person name="Pombert J.-F."/>
            <person name="Otis C."/>
            <person name="Turmel M."/>
            <person name="Lemieux C."/>
        </authorList>
    </citation>
    <scope>NUCLEOTIDE SEQUENCE [LARGE SCALE GENOMIC DNA]</scope>
    <source>
        <strain evidence="14 15">CCMP1205</strain>
    </source>
</reference>
<evidence type="ECO:0000259" key="12">
    <source>
        <dbReference type="PROSITE" id="PS50102"/>
    </source>
</evidence>
<dbReference type="FunFam" id="3.40.50.200:FF:000016">
    <property type="entry name" value="Proprotein convertase subtilisin/kexin type 9"/>
    <property type="match status" value="1"/>
</dbReference>
<dbReference type="InterPro" id="IPR037237">
    <property type="entry name" value="IlvD/EDD_N"/>
</dbReference>
<dbReference type="PANTHER" id="PTHR21000">
    <property type="entry name" value="DIHYDROXY-ACID DEHYDRATASE DAD"/>
    <property type="match status" value="1"/>
</dbReference>
<dbReference type="InterPro" id="IPR012677">
    <property type="entry name" value="Nucleotide-bd_a/b_plait_sf"/>
</dbReference>
<feature type="active site" description="Charge relay system" evidence="10">
    <location>
        <position position="1262"/>
    </location>
</feature>
<dbReference type="Pfam" id="PF21369">
    <property type="entry name" value="STL11_N"/>
    <property type="match status" value="1"/>
</dbReference>
<dbReference type="OrthoDB" id="3851628at2759"/>
<protein>
    <submittedName>
        <fullName evidence="14">Dihydroxy-acid dehydratase</fullName>
    </submittedName>
</protein>
<keyword evidence="6 8" id="KW-0694">RNA-binding</keyword>
<evidence type="ECO:0000256" key="11">
    <source>
        <dbReference type="SAM" id="MobiDB-lite"/>
    </source>
</evidence>
<keyword evidence="9" id="KW-0863">Zinc-finger</keyword>
<dbReference type="InterPro" id="IPR000581">
    <property type="entry name" value="ILV_EDD_N"/>
</dbReference>
<evidence type="ECO:0000256" key="4">
    <source>
        <dbReference type="ARBA" id="ARBA00022801"/>
    </source>
</evidence>
<dbReference type="InterPro" id="IPR000571">
    <property type="entry name" value="Znf_CCCH"/>
</dbReference>
<keyword evidence="15" id="KW-1185">Reference proteome</keyword>
<organism evidence="14 15">
    <name type="scientific">Chloropicon primus</name>
    <dbReference type="NCBI Taxonomy" id="1764295"/>
    <lineage>
        <taxon>Eukaryota</taxon>
        <taxon>Viridiplantae</taxon>
        <taxon>Chlorophyta</taxon>
        <taxon>Chloropicophyceae</taxon>
        <taxon>Chloropicales</taxon>
        <taxon>Chloropicaceae</taxon>
        <taxon>Chloropicon</taxon>
    </lineage>
</organism>
<accession>A0A5B8ML00</accession>
<dbReference type="InterPro" id="IPR036852">
    <property type="entry name" value="Peptidase_S8/S53_dom_sf"/>
</dbReference>
<dbReference type="Gene3D" id="3.50.30.80">
    <property type="entry name" value="IlvD/EDD C-terminal domain-like"/>
    <property type="match status" value="1"/>
</dbReference>
<dbReference type="PRINTS" id="PR00723">
    <property type="entry name" value="SUBTILISIN"/>
</dbReference>
<keyword evidence="5 10" id="KW-0720">Serine protease</keyword>
<comment type="similarity">
    <text evidence="1">Belongs to the IlvD/Edd family.</text>
</comment>
<dbReference type="Pfam" id="PF24877">
    <property type="entry name" value="ILV_EDD_C"/>
    <property type="match status" value="2"/>
</dbReference>
<feature type="active site" description="Charge relay system" evidence="10">
    <location>
        <position position="1088"/>
    </location>
</feature>
<dbReference type="InterPro" id="IPR034193">
    <property type="entry name" value="PCSK9_ProteinaseK-like"/>
</dbReference>
<dbReference type="Pfam" id="PF00920">
    <property type="entry name" value="ILVD_EDD_N"/>
    <property type="match status" value="1"/>
</dbReference>
<dbReference type="InterPro" id="IPR050165">
    <property type="entry name" value="DHAD_IlvD/Edd"/>
</dbReference>
<dbReference type="InterPro" id="IPR056740">
    <property type="entry name" value="ILV_EDD_C"/>
</dbReference>
<dbReference type="PROSITE" id="PS50102">
    <property type="entry name" value="RRM"/>
    <property type="match status" value="1"/>
</dbReference>
<dbReference type="Gene3D" id="3.30.70.330">
    <property type="match status" value="1"/>
</dbReference>
<sequence>MRATRKMATTPKGTGGTRGTWVSNLMMRMTRARRPGIVSAEECGGRRTTTLGRSAASDAAAVGDDKKEEKRKRLPKLKAGEGLNQFSSQLTQPLQNGAAQAMLYATGLKSEDMSKPQVGVSSVWYEGNPCNMHLLDLGGYVKKGCEEAGMIGMRFNTIGVSDGMSMGTDGMSFSLQSRDLIADSIETVMSAQWYDANVSLPGCDKNMPGTLMAMGRLNRPSIMVYGGTIRAGKSCKGEPIDIVSAFQTFGSLAAGLMEREERDDIVQNACPGQGACGGMYTANTMASAAEALGMTLPYSSSIPADDPLKVDECKMVGQAILNLLEKDIRPRDIMTKAAFENAITLIMMTGGSTNAVLHMMAIAHSVGVDLTIDDFQRISDKTPFLADLKPSGKYVMEDLHAVGGTPACLKYLLEHGMIDGTCMTVTGKTLAENLASCPGFTENQDVVMPMDKPIKETGHLQILYGNVAPEGSVAKITGEGGPGDWGDCVGAHSRTGGSPAARHGFVIGHVAPEAQDGGPIALIRDGDRMRIDARKEVRVIDLVDVDEAEMKEEEGGRSSTRSAKICTRPFTVFRWRPGQDARCKKTEICQNVARGRRTCVRRASFDLDYQVPVQVRDPRAREEATRLPQSEVNREYYVQNLEKFHSERGGCCNRGSECPFRHELPQEVYKDESLAKQNIKDRYHGVNDPVAAKMISRARGMPSLLDFPEDVTICTMYVGGIPEGGLVSEQDLLDHFYAFGEVKAIRKSEAKRCAFVTLATRAMAEEAARSHAQTGLHVKGHKLRLISDATLLLSSIELQETTTKMLMLRTMEEGGVVRAMSGVSTDVSPIPSTRHEFMRSISSIFSGETSTHAHASGNARKSPYIVVFKSSQSVDSLRTICSQYGMLMKSNSGDSCHMPEVCRRVYASTFRGISGYFSQGQLQKLLTCFEGAVDFVEKDKIVYKAEQRVAKADDAAAARIQSGGSTEYPVTKQMMDIGGALEAKLSGGGPSASGLPAGGQVSAFSRNQVQDLNVALWNLDRVDQRSLPLDGKYTHSGSAGKGVTIYTVDSGLRKTHQEFQEWDSGKSRAAHGYDFVDDHPNADDCDGHGTHVAGTAVGRTTGVAKDAKVVGVRVLDCSGSGSVSDVIAGLDWVANHHQKPAIVTMSLGIGVGSWSRALEEAVKNLIVDYGITVIVASGNSGVDSCYVAPGNVEEPITVAASDLGTKFGQTSGRDQETLYRWSNTGECIDIFAPGVDIYSACGGDSRCNTVTDSAYAWASGTSMAVPLVAGVAANYLSENPNASPAEVKRVILSAGTRNALSSPHMKPGSPNLLLYSEVGQSRPVTTHG</sequence>
<feature type="domain" description="RRM" evidence="12">
    <location>
        <begin position="714"/>
        <end position="785"/>
    </location>
</feature>
<keyword evidence="7" id="KW-0456">Lyase</keyword>
<dbReference type="InterPro" id="IPR015500">
    <property type="entry name" value="Peptidase_S8_subtilisin-rel"/>
</dbReference>
<dbReference type="InterPro" id="IPR020558">
    <property type="entry name" value="DiOHA_6PGluconate_deHydtase_CS"/>
</dbReference>
<evidence type="ECO:0000256" key="9">
    <source>
        <dbReference type="PROSITE-ProRule" id="PRU00723"/>
    </source>
</evidence>
<evidence type="ECO:0000313" key="15">
    <source>
        <dbReference type="Proteomes" id="UP000316726"/>
    </source>
</evidence>
<proteinExistence type="inferred from homology"/>
<gene>
    <name evidence="14" type="ORF">A3770_05p38160</name>
</gene>
<dbReference type="InterPro" id="IPR035979">
    <property type="entry name" value="RBD_domain_sf"/>
</dbReference>
<dbReference type="InterPro" id="IPR037045">
    <property type="entry name" value="S8pro/Inhibitor_I9_sf"/>
</dbReference>
<dbReference type="InterPro" id="IPR000209">
    <property type="entry name" value="Peptidase_S8/S53_dom"/>
</dbReference>
<dbReference type="SUPFAM" id="SSF52743">
    <property type="entry name" value="Subtilisin-like"/>
    <property type="match status" value="1"/>
</dbReference>
<dbReference type="GO" id="GO:0009082">
    <property type="term" value="P:branched-chain amino acid biosynthetic process"/>
    <property type="evidence" value="ECO:0007669"/>
    <property type="project" value="TreeGrafter"/>
</dbReference>
<evidence type="ECO:0000313" key="14">
    <source>
        <dbReference type="EMBL" id="QDZ21298.1"/>
    </source>
</evidence>
<evidence type="ECO:0000259" key="13">
    <source>
        <dbReference type="PROSITE" id="PS50103"/>
    </source>
</evidence>
<evidence type="ECO:0000256" key="10">
    <source>
        <dbReference type="PROSITE-ProRule" id="PRU01240"/>
    </source>
</evidence>
<dbReference type="InterPro" id="IPR022398">
    <property type="entry name" value="Peptidase_S8_His-AS"/>
</dbReference>
<evidence type="ECO:0000256" key="8">
    <source>
        <dbReference type="PROSITE-ProRule" id="PRU00176"/>
    </source>
</evidence>
<dbReference type="InterPro" id="IPR048995">
    <property type="entry name" value="STL11/RBM22-like_N"/>
</dbReference>
<dbReference type="GO" id="GO:0004160">
    <property type="term" value="F:dihydroxy-acid dehydratase activity"/>
    <property type="evidence" value="ECO:0007669"/>
    <property type="project" value="TreeGrafter"/>
</dbReference>
<dbReference type="GO" id="GO:0008270">
    <property type="term" value="F:zinc ion binding"/>
    <property type="evidence" value="ECO:0007669"/>
    <property type="project" value="UniProtKB-KW"/>
</dbReference>
<evidence type="ECO:0000256" key="1">
    <source>
        <dbReference type="ARBA" id="ARBA00006486"/>
    </source>
</evidence>
<feature type="active site" description="Charge relay system" evidence="10">
    <location>
        <position position="1049"/>
    </location>
</feature>
<evidence type="ECO:0000256" key="6">
    <source>
        <dbReference type="ARBA" id="ARBA00022884"/>
    </source>
</evidence>
<feature type="zinc finger region" description="C3H1-type" evidence="9">
    <location>
        <begin position="636"/>
        <end position="665"/>
    </location>
</feature>
<dbReference type="InterPro" id="IPR000504">
    <property type="entry name" value="RRM_dom"/>
</dbReference>
<dbReference type="SUPFAM" id="SSF54928">
    <property type="entry name" value="RNA-binding domain, RBD"/>
    <property type="match status" value="1"/>
</dbReference>
<name>A0A5B8ML00_9CHLO</name>
<dbReference type="Gene3D" id="3.30.70.80">
    <property type="entry name" value="Peptidase S8 propeptide/proteinase inhibitor I9"/>
    <property type="match status" value="1"/>
</dbReference>
<dbReference type="PROSITE" id="PS00138">
    <property type="entry name" value="SUBTILASE_SER"/>
    <property type="match status" value="1"/>
</dbReference>
<feature type="domain" description="C3H1-type" evidence="13">
    <location>
        <begin position="636"/>
        <end position="665"/>
    </location>
</feature>
<evidence type="ECO:0000256" key="5">
    <source>
        <dbReference type="ARBA" id="ARBA00022825"/>
    </source>
</evidence>